<keyword evidence="1" id="KW-0547">Nucleotide-binding</keyword>
<reference evidence="3" key="1">
    <citation type="submission" date="2021-02" db="EMBL/GenBank/DDBJ databases">
        <authorList>
            <person name="Nowell W R."/>
        </authorList>
    </citation>
    <scope>NUCLEOTIDE SEQUENCE</scope>
</reference>
<dbReference type="InterPro" id="IPR051055">
    <property type="entry name" value="PIF1_helicase"/>
</dbReference>
<sequence>MGSKAVVQELDKISKDTDNSLTFDEFLKHIDMNEEEYIKMIRAGLKKAKVFLKRAPNEIRINAYNPMIMSLHKANMDIQFILDPYACSMYCVDYISKSENGMSKLLREALNELKKGNNTVRERLRVIANKFLNSSEISAQEAVYHVLNLIRQKRSEYVHREANEFEKALEEHKERENEDDIEDKNIEYDQDKNEFLIYETGNHEGSNPESIRAAICAPTGKAAALIDGMTLHSFLSLPVNQCKHKLVKLDSDVSNRIGVDARLQQVMRSKEPFGEISVIVLGDFNQLRPVGDKYIFQYNNSYNALVDNPLWSLFQLFELTEIMRQKDDKIFAIALSNIAKGMMTLEDINLLKSRIVSDENSEIMRDAVRVFRSNAEVDAYNTKVLASFNTEGATANAYDFCVGDGLASIREKVLSNIKNLKTTETYGLPLEIDLKVGAKYMMTVNLDIEDGLVNGACGQLMMIDYGKLQKTNDTVPCRLWIKFNEEKTGRKARANFHNAMRSRNMDPSLTPIEPVTRQINTRSTNFKVERKQFPLVPSEAMTIYKSQGGTYEKVVVNLKKGMTRSELYVACSRATKASGLYLIGDFVPPKPPERNDAVATMFKSMRSERMLKFSLEFPEESQGERFFVMFHNVQSLNKHILDIRSDKTFLCASVISLVETWTKPTDSLEIEGFKVIHRRDCNDTRKPFGQITYLKNDLNLTSFHKPIWIRKHGILTEVHVDEIKQIRTDIPFNLEDLKIYDQSDMMVVDEEFSFDRYEIVDENEQIDIDTTYNLEDLHASDQSDMMEIDEQSSFENYEIIDSTSRKILDHFLLVLDFNNTTDTDQISSQAQIINDLIEKSPFITVHNKDQSVR</sequence>
<keyword evidence="1" id="KW-0067">ATP-binding</keyword>
<dbReference type="EC" id="5.6.2.3" evidence="1"/>
<protein>
    <recommendedName>
        <fullName evidence="1">ATP-dependent DNA helicase</fullName>
        <ecNumber evidence="1">5.6.2.3</ecNumber>
    </recommendedName>
</protein>
<dbReference type="GO" id="GO:0000723">
    <property type="term" value="P:telomere maintenance"/>
    <property type="evidence" value="ECO:0007669"/>
    <property type="project" value="InterPro"/>
</dbReference>
<organism evidence="3 4">
    <name type="scientific">Rotaria sordida</name>
    <dbReference type="NCBI Taxonomy" id="392033"/>
    <lineage>
        <taxon>Eukaryota</taxon>
        <taxon>Metazoa</taxon>
        <taxon>Spiralia</taxon>
        <taxon>Gnathifera</taxon>
        <taxon>Rotifera</taxon>
        <taxon>Eurotatoria</taxon>
        <taxon>Bdelloidea</taxon>
        <taxon>Philodinida</taxon>
        <taxon>Philodinidae</taxon>
        <taxon>Rotaria</taxon>
    </lineage>
</organism>
<evidence type="ECO:0000256" key="1">
    <source>
        <dbReference type="RuleBase" id="RU363044"/>
    </source>
</evidence>
<accession>A0A819SEL4</accession>
<keyword evidence="1" id="KW-0227">DNA damage</keyword>
<comment type="catalytic activity">
    <reaction evidence="1">
        <text>ATP + H2O = ADP + phosphate + H(+)</text>
        <dbReference type="Rhea" id="RHEA:13065"/>
        <dbReference type="ChEBI" id="CHEBI:15377"/>
        <dbReference type="ChEBI" id="CHEBI:15378"/>
        <dbReference type="ChEBI" id="CHEBI:30616"/>
        <dbReference type="ChEBI" id="CHEBI:43474"/>
        <dbReference type="ChEBI" id="CHEBI:456216"/>
        <dbReference type="EC" id="5.6.2.3"/>
    </reaction>
</comment>
<dbReference type="GO" id="GO:0006310">
    <property type="term" value="P:DNA recombination"/>
    <property type="evidence" value="ECO:0007669"/>
    <property type="project" value="UniProtKB-KW"/>
</dbReference>
<feature type="non-terminal residue" evidence="3">
    <location>
        <position position="853"/>
    </location>
</feature>
<dbReference type="PANTHER" id="PTHR47642:SF5">
    <property type="entry name" value="ATP-DEPENDENT DNA HELICASE"/>
    <property type="match status" value="1"/>
</dbReference>
<dbReference type="Gene3D" id="3.40.50.300">
    <property type="entry name" value="P-loop containing nucleotide triphosphate hydrolases"/>
    <property type="match status" value="2"/>
</dbReference>
<dbReference type="AlphaFoldDB" id="A0A819SEL4"/>
<evidence type="ECO:0000259" key="2">
    <source>
        <dbReference type="Pfam" id="PF05970"/>
    </source>
</evidence>
<comment type="caution">
    <text evidence="3">The sequence shown here is derived from an EMBL/GenBank/DDBJ whole genome shotgun (WGS) entry which is preliminary data.</text>
</comment>
<dbReference type="SUPFAM" id="SSF52540">
    <property type="entry name" value="P-loop containing nucleoside triphosphate hydrolases"/>
    <property type="match status" value="1"/>
</dbReference>
<dbReference type="InterPro" id="IPR027417">
    <property type="entry name" value="P-loop_NTPase"/>
</dbReference>
<dbReference type="GO" id="GO:0016787">
    <property type="term" value="F:hydrolase activity"/>
    <property type="evidence" value="ECO:0007669"/>
    <property type="project" value="UniProtKB-KW"/>
</dbReference>
<keyword evidence="1" id="KW-0347">Helicase</keyword>
<dbReference type="Pfam" id="PF05970">
    <property type="entry name" value="PIF1"/>
    <property type="match status" value="1"/>
</dbReference>
<keyword evidence="1" id="KW-0234">DNA repair</keyword>
<dbReference type="Proteomes" id="UP000663836">
    <property type="component" value="Unassembled WGS sequence"/>
</dbReference>
<dbReference type="CDD" id="cd18809">
    <property type="entry name" value="SF1_C_RecD"/>
    <property type="match status" value="1"/>
</dbReference>
<proteinExistence type="inferred from homology"/>
<evidence type="ECO:0000313" key="4">
    <source>
        <dbReference type="Proteomes" id="UP000663836"/>
    </source>
</evidence>
<keyword evidence="1" id="KW-0233">DNA recombination</keyword>
<dbReference type="EMBL" id="CAJOBD010006408">
    <property type="protein sequence ID" value="CAF4060276.1"/>
    <property type="molecule type" value="Genomic_DNA"/>
</dbReference>
<dbReference type="PANTHER" id="PTHR47642">
    <property type="entry name" value="ATP-DEPENDENT DNA HELICASE"/>
    <property type="match status" value="1"/>
</dbReference>
<keyword evidence="1" id="KW-0378">Hydrolase</keyword>
<dbReference type="InterPro" id="IPR010285">
    <property type="entry name" value="DNA_helicase_pif1-like_DEAD"/>
</dbReference>
<dbReference type="GO" id="GO:0006281">
    <property type="term" value="P:DNA repair"/>
    <property type="evidence" value="ECO:0007669"/>
    <property type="project" value="UniProtKB-KW"/>
</dbReference>
<name>A0A819SEL4_9BILA</name>
<comment type="cofactor">
    <cofactor evidence="1">
        <name>Mg(2+)</name>
        <dbReference type="ChEBI" id="CHEBI:18420"/>
    </cofactor>
</comment>
<dbReference type="GO" id="GO:0005524">
    <property type="term" value="F:ATP binding"/>
    <property type="evidence" value="ECO:0007669"/>
    <property type="project" value="UniProtKB-KW"/>
</dbReference>
<feature type="domain" description="DNA helicase Pif1-like DEAD-box helicase" evidence="2">
    <location>
        <begin position="260"/>
        <end position="334"/>
    </location>
</feature>
<dbReference type="GO" id="GO:0043139">
    <property type="term" value="F:5'-3' DNA helicase activity"/>
    <property type="evidence" value="ECO:0007669"/>
    <property type="project" value="UniProtKB-EC"/>
</dbReference>
<evidence type="ECO:0000313" key="3">
    <source>
        <dbReference type="EMBL" id="CAF4060276.1"/>
    </source>
</evidence>
<gene>
    <name evidence="3" type="ORF">JBS370_LOCUS29551</name>
</gene>
<comment type="similarity">
    <text evidence="1">Belongs to the helicase family.</text>
</comment>